<dbReference type="RefSeq" id="WP_212824095.1">
    <property type="nucleotide sequence ID" value="NZ_AP023359.1"/>
</dbReference>
<keyword evidence="1" id="KW-0949">S-adenosyl-L-methionine</keyword>
<keyword evidence="4" id="KW-0411">Iron-sulfur</keyword>
<evidence type="ECO:0000259" key="5">
    <source>
        <dbReference type="PROSITE" id="PS51918"/>
    </source>
</evidence>
<protein>
    <submittedName>
        <fullName evidence="6">Radical SAM protein</fullName>
    </submittedName>
</protein>
<sequence length="403" mass="43855">MSRSAQWPEDIDLAALRRAGWRPAPFRQFIVKVHARCNLACDYCYVYTMADQSWRSRPKVMSTAVHTRVCERIAEHARAHGLAGVSVVLHGGEPLLAGTGAVERTAELLRALLPTGTDLSLSVQTNGILLDRPMLSALRRHGYRVGVSLDGDAVGNDRHRRFADGRGSYAQVRAGLDLLTGAEFGDMFAGLLCTVDLANDPVGTYEALLSFAPPMIDLLLPHGNWSSPPPGRPPTHATPYADWLVAVFDRWYDAPRRETGIRLFEEIIHLLFGGPGRSESVGLSPYVTAVVDTDGAVEQVDTLKSAYPGAPATGRNVDTDAFDAALWHPAVVARQLGPAALSDQCGRCDVVRTCGGGCFPHRYRSGSGFRNPSVYCVDLYRLIGHVHRRLSADLRVPAVHSVE</sequence>
<dbReference type="GO" id="GO:0051536">
    <property type="term" value="F:iron-sulfur cluster binding"/>
    <property type="evidence" value="ECO:0007669"/>
    <property type="project" value="UniProtKB-KW"/>
</dbReference>
<dbReference type="CDD" id="cd01335">
    <property type="entry name" value="Radical_SAM"/>
    <property type="match status" value="1"/>
</dbReference>
<dbReference type="GO" id="GO:0016491">
    <property type="term" value="F:oxidoreductase activity"/>
    <property type="evidence" value="ECO:0007669"/>
    <property type="project" value="InterPro"/>
</dbReference>
<dbReference type="EMBL" id="AP023359">
    <property type="protein sequence ID" value="BCJ64973.1"/>
    <property type="molecule type" value="Genomic_DNA"/>
</dbReference>
<evidence type="ECO:0000256" key="1">
    <source>
        <dbReference type="ARBA" id="ARBA00022691"/>
    </source>
</evidence>
<dbReference type="InterPro" id="IPR023867">
    <property type="entry name" value="Sulphatase_maturase_rSAM"/>
</dbReference>
<accession>A0A810MZI3</accession>
<dbReference type="Proteomes" id="UP000680866">
    <property type="component" value="Chromosome"/>
</dbReference>
<dbReference type="PANTHER" id="PTHR43273">
    <property type="entry name" value="ANAEROBIC SULFATASE-MATURATING ENZYME HOMOLOG ASLB-RELATED"/>
    <property type="match status" value="1"/>
</dbReference>
<dbReference type="PANTHER" id="PTHR43273:SF8">
    <property type="entry name" value="RADICAL SAM DOMAIN PROTEIN"/>
    <property type="match status" value="1"/>
</dbReference>
<evidence type="ECO:0000256" key="3">
    <source>
        <dbReference type="ARBA" id="ARBA00023004"/>
    </source>
</evidence>
<evidence type="ECO:0000313" key="7">
    <source>
        <dbReference type="Proteomes" id="UP000680866"/>
    </source>
</evidence>
<reference evidence="6" key="1">
    <citation type="submission" date="2020-08" db="EMBL/GenBank/DDBJ databases">
        <title>Whole genome shotgun sequence of Polymorphospora rubra NBRC 101157.</title>
        <authorList>
            <person name="Komaki H."/>
            <person name="Tamura T."/>
        </authorList>
    </citation>
    <scope>NUCLEOTIDE SEQUENCE</scope>
    <source>
        <strain evidence="6">NBRC 101157</strain>
    </source>
</reference>
<organism evidence="6 7">
    <name type="scientific">Polymorphospora rubra</name>
    <dbReference type="NCBI Taxonomy" id="338584"/>
    <lineage>
        <taxon>Bacteria</taxon>
        <taxon>Bacillati</taxon>
        <taxon>Actinomycetota</taxon>
        <taxon>Actinomycetes</taxon>
        <taxon>Micromonosporales</taxon>
        <taxon>Micromonosporaceae</taxon>
        <taxon>Polymorphospora</taxon>
    </lineage>
</organism>
<dbReference type="SFLD" id="SFLDS00029">
    <property type="entry name" value="Radical_SAM"/>
    <property type="match status" value="1"/>
</dbReference>
<dbReference type="PROSITE" id="PS51918">
    <property type="entry name" value="RADICAL_SAM"/>
    <property type="match status" value="1"/>
</dbReference>
<dbReference type="SFLD" id="SFLDG01386">
    <property type="entry name" value="main_SPASM_domain-containing"/>
    <property type="match status" value="1"/>
</dbReference>
<evidence type="ECO:0000256" key="2">
    <source>
        <dbReference type="ARBA" id="ARBA00022723"/>
    </source>
</evidence>
<dbReference type="InterPro" id="IPR026335">
    <property type="entry name" value="rSAM_SPASM_FxsB"/>
</dbReference>
<keyword evidence="3" id="KW-0408">Iron</keyword>
<dbReference type="InterPro" id="IPR007197">
    <property type="entry name" value="rSAM"/>
</dbReference>
<evidence type="ECO:0000256" key="4">
    <source>
        <dbReference type="ARBA" id="ARBA00023014"/>
    </source>
</evidence>
<keyword evidence="7" id="KW-1185">Reference proteome</keyword>
<name>A0A810MZI3_9ACTN</name>
<dbReference type="Gene3D" id="3.20.20.70">
    <property type="entry name" value="Aldolase class I"/>
    <property type="match status" value="1"/>
</dbReference>
<feature type="domain" description="Radical SAM core" evidence="5">
    <location>
        <begin position="23"/>
        <end position="262"/>
    </location>
</feature>
<dbReference type="InterPro" id="IPR058240">
    <property type="entry name" value="rSAM_sf"/>
</dbReference>
<dbReference type="SFLD" id="SFLDG01072">
    <property type="entry name" value="dehydrogenase_like"/>
    <property type="match status" value="1"/>
</dbReference>
<proteinExistence type="predicted"/>
<dbReference type="InterPro" id="IPR013785">
    <property type="entry name" value="Aldolase_TIM"/>
</dbReference>
<evidence type="ECO:0000313" key="6">
    <source>
        <dbReference type="EMBL" id="BCJ64973.1"/>
    </source>
</evidence>
<dbReference type="SUPFAM" id="SSF102114">
    <property type="entry name" value="Radical SAM enzymes"/>
    <property type="match status" value="1"/>
</dbReference>
<dbReference type="SFLD" id="SFLDG01067">
    <property type="entry name" value="SPASM/twitch_domain_containing"/>
    <property type="match status" value="1"/>
</dbReference>
<dbReference type="GO" id="GO:0046872">
    <property type="term" value="F:metal ion binding"/>
    <property type="evidence" value="ECO:0007669"/>
    <property type="project" value="UniProtKB-KW"/>
</dbReference>
<dbReference type="NCBIfam" id="TIGR04269">
    <property type="entry name" value="SAM_SPASM_FxsB"/>
    <property type="match status" value="1"/>
</dbReference>
<dbReference type="AlphaFoldDB" id="A0A810MZI3"/>
<gene>
    <name evidence="6" type="ORF">Prubr_19940</name>
</gene>
<dbReference type="Pfam" id="PF04055">
    <property type="entry name" value="Radical_SAM"/>
    <property type="match status" value="1"/>
</dbReference>
<keyword evidence="2" id="KW-0479">Metal-binding</keyword>
<dbReference type="KEGG" id="pry:Prubr_19940"/>